<sequence length="208" mass="22908">MCSSVKTGPCWVKTTRITRSNKIAVLIPLLSEAQHQQEMKAGRKRKIDVEVVDVEADEQEQEQDAGGLDLRSSTVSDSASQPPSPMKKRALPVSSPLVKARNVIPYVEITTPSMKNKMSGVPRHPTALLRNKRTIGLPNCQVMSPPAALVRTKQTTGLPNHRVASLPVHDEGNLLPFKTLTSLGDHPPLAALLCPRYCHHYFLKQNLL</sequence>
<dbReference type="EMBL" id="ML769438">
    <property type="protein sequence ID" value="KAE9402102.1"/>
    <property type="molecule type" value="Genomic_DNA"/>
</dbReference>
<evidence type="ECO:0000313" key="3">
    <source>
        <dbReference type="Proteomes" id="UP000799118"/>
    </source>
</evidence>
<evidence type="ECO:0000256" key="1">
    <source>
        <dbReference type="SAM" id="MobiDB-lite"/>
    </source>
</evidence>
<feature type="compositionally biased region" description="Acidic residues" evidence="1">
    <location>
        <begin position="54"/>
        <end position="63"/>
    </location>
</feature>
<name>A0A6A4HSG0_9AGAR</name>
<dbReference type="Proteomes" id="UP000799118">
    <property type="component" value="Unassembled WGS sequence"/>
</dbReference>
<keyword evidence="3" id="KW-1185">Reference proteome</keyword>
<gene>
    <name evidence="2" type="ORF">BT96DRAFT_937405</name>
</gene>
<feature type="compositionally biased region" description="Polar residues" evidence="1">
    <location>
        <begin position="71"/>
        <end position="81"/>
    </location>
</feature>
<reference evidence="2" key="1">
    <citation type="journal article" date="2019" name="Environ. Microbiol.">
        <title>Fungal ecological strategies reflected in gene transcription - a case study of two litter decomposers.</title>
        <authorList>
            <person name="Barbi F."/>
            <person name="Kohler A."/>
            <person name="Barry K."/>
            <person name="Baskaran P."/>
            <person name="Daum C."/>
            <person name="Fauchery L."/>
            <person name="Ihrmark K."/>
            <person name="Kuo A."/>
            <person name="LaButti K."/>
            <person name="Lipzen A."/>
            <person name="Morin E."/>
            <person name="Grigoriev I.V."/>
            <person name="Henrissat B."/>
            <person name="Lindahl B."/>
            <person name="Martin F."/>
        </authorList>
    </citation>
    <scope>NUCLEOTIDE SEQUENCE</scope>
    <source>
        <strain evidence="2">JB14</strain>
    </source>
</reference>
<evidence type="ECO:0000313" key="2">
    <source>
        <dbReference type="EMBL" id="KAE9402102.1"/>
    </source>
</evidence>
<organism evidence="2 3">
    <name type="scientific">Gymnopus androsaceus JB14</name>
    <dbReference type="NCBI Taxonomy" id="1447944"/>
    <lineage>
        <taxon>Eukaryota</taxon>
        <taxon>Fungi</taxon>
        <taxon>Dikarya</taxon>
        <taxon>Basidiomycota</taxon>
        <taxon>Agaricomycotina</taxon>
        <taxon>Agaricomycetes</taxon>
        <taxon>Agaricomycetidae</taxon>
        <taxon>Agaricales</taxon>
        <taxon>Marasmiineae</taxon>
        <taxon>Omphalotaceae</taxon>
        <taxon>Gymnopus</taxon>
    </lineage>
</organism>
<proteinExistence type="predicted"/>
<feature type="region of interest" description="Disordered" evidence="1">
    <location>
        <begin position="54"/>
        <end position="93"/>
    </location>
</feature>
<accession>A0A6A4HSG0</accession>
<protein>
    <submittedName>
        <fullName evidence="2">Uncharacterized protein</fullName>
    </submittedName>
</protein>
<dbReference type="AlphaFoldDB" id="A0A6A4HSG0"/>